<feature type="domain" description="LNS2/PITP" evidence="3">
    <location>
        <begin position="531"/>
        <end position="687"/>
    </location>
</feature>
<dbReference type="InterPro" id="IPR013209">
    <property type="entry name" value="LNS2"/>
</dbReference>
<dbReference type="InterPro" id="IPR007651">
    <property type="entry name" value="Lipin_N"/>
</dbReference>
<evidence type="ECO:0000256" key="2">
    <source>
        <dbReference type="SAM" id="MobiDB-lite"/>
    </source>
</evidence>
<comment type="caution">
    <text evidence="4">The sequence shown here is derived from an EMBL/GenBank/DDBJ whole genome shotgun (WGS) entry which is preliminary data.</text>
</comment>
<evidence type="ECO:0000313" key="5">
    <source>
        <dbReference type="Proteomes" id="UP000326396"/>
    </source>
</evidence>
<evidence type="ECO:0000256" key="1">
    <source>
        <dbReference type="ARBA" id="ARBA00005476"/>
    </source>
</evidence>
<dbReference type="InterPro" id="IPR036412">
    <property type="entry name" value="HAD-like_sf"/>
</dbReference>
<keyword evidence="5" id="KW-1185">Reference proteome</keyword>
<feature type="region of interest" description="Disordered" evidence="2">
    <location>
        <begin position="449"/>
        <end position="488"/>
    </location>
</feature>
<evidence type="ECO:0000313" key="4">
    <source>
        <dbReference type="EMBL" id="KAD6119118.1"/>
    </source>
</evidence>
<dbReference type="InterPro" id="IPR026058">
    <property type="entry name" value="LIPIN"/>
</dbReference>
<dbReference type="PANTHER" id="PTHR12181">
    <property type="entry name" value="LIPIN"/>
    <property type="match status" value="1"/>
</dbReference>
<dbReference type="GO" id="GO:0008195">
    <property type="term" value="F:phosphatidate phosphatase activity"/>
    <property type="evidence" value="ECO:0007669"/>
    <property type="project" value="TreeGrafter"/>
</dbReference>
<dbReference type="Pfam" id="PF04571">
    <property type="entry name" value="Lipin_N"/>
    <property type="match status" value="1"/>
</dbReference>
<dbReference type="SMART" id="SM00775">
    <property type="entry name" value="LNS2"/>
    <property type="match status" value="1"/>
</dbReference>
<accession>A0A5N6PBH9</accession>
<dbReference type="SUPFAM" id="SSF56784">
    <property type="entry name" value="HAD-like"/>
    <property type="match status" value="1"/>
</dbReference>
<dbReference type="PANTHER" id="PTHR12181:SF12">
    <property type="entry name" value="PHOSPHATIDATE PHOSPHATASE"/>
    <property type="match status" value="1"/>
</dbReference>
<comment type="similarity">
    <text evidence="1">Belongs to the lipin family.</text>
</comment>
<dbReference type="InterPro" id="IPR031315">
    <property type="entry name" value="LNS2/PITP"/>
</dbReference>
<dbReference type="AlphaFoldDB" id="A0A5N6PBH9"/>
<sequence>MYAVGRLSSYITRGVSTVSGPFHPFGGAVDIIVVQQQDGSLKSSPWYVRFGKFQGVLKVKERVVDINVNGVDANFHMYLNPKGEAYFLREGGDLESKSQDCDFGKCHSLIDVNNGKSFSRTLGFTLDRKAINDNNLLNEDGNPNIDRKSAEIAADLLEMKWSTSLSNKTNNEHLGEHIKYDEELTSGKFESSLVLHEEHFVHRPKNDETGSEVAKEVNKVIIANVDSDGIVEIYENDGGSLGNHVSKEEPLNVVEGSYTEVSCIRKENVPDEVQDGKLKSNGQVQEGSLLTKEEPEIFVEQRVTFSDLDDRNPCVEHGLIDSDLGSNLSSCTFDQDIVNGEVEGLKGNIKKFPSDNDIVKSYKLMEEQNVPRTKSLPNMFSHFDDSSLYPLYSRQRFSRWDMLRKNASRIKKEGFDQRNSMNGDTSNIADDTSKSWGLWPFGKSKSKRLSQKEETCKTDSNSDSGLEVDREKDNSSKSKNIHKGLTPTPEQLQSLNLTEGKNTVTFKFSTAVLGNQQVDARIFYWRWDTHIVISDVDGTITKSDVLGQFMPMVGKDWSHIGVTNLFSAIKENGYQILFLSARSISQADVTRQFLINLKQDGKTLPEGPVVISPDGLFPSLFREVIRRAPHEFKIACLEDIKVCFPANWNPFYAGFGNRDTDEFSYLKVGIPKGRIFIINPKVCALNEMDHMGSDGQPFYLGQIPS</sequence>
<proteinExistence type="inferred from homology"/>
<dbReference type="Pfam" id="PF08235">
    <property type="entry name" value="LNS2"/>
    <property type="match status" value="1"/>
</dbReference>
<dbReference type="Proteomes" id="UP000326396">
    <property type="component" value="Linkage Group LG13"/>
</dbReference>
<organism evidence="4 5">
    <name type="scientific">Mikania micrantha</name>
    <name type="common">bitter vine</name>
    <dbReference type="NCBI Taxonomy" id="192012"/>
    <lineage>
        <taxon>Eukaryota</taxon>
        <taxon>Viridiplantae</taxon>
        <taxon>Streptophyta</taxon>
        <taxon>Embryophyta</taxon>
        <taxon>Tracheophyta</taxon>
        <taxon>Spermatophyta</taxon>
        <taxon>Magnoliopsida</taxon>
        <taxon>eudicotyledons</taxon>
        <taxon>Gunneridae</taxon>
        <taxon>Pentapetalae</taxon>
        <taxon>asterids</taxon>
        <taxon>campanulids</taxon>
        <taxon>Asterales</taxon>
        <taxon>Asteraceae</taxon>
        <taxon>Asteroideae</taxon>
        <taxon>Heliantheae alliance</taxon>
        <taxon>Eupatorieae</taxon>
        <taxon>Mikania</taxon>
    </lineage>
</organism>
<gene>
    <name evidence="4" type="ORF">E3N88_10389</name>
</gene>
<protein>
    <recommendedName>
        <fullName evidence="3">LNS2/PITP domain-containing protein</fullName>
    </recommendedName>
</protein>
<dbReference type="EMBL" id="SZYD01000005">
    <property type="protein sequence ID" value="KAD6119118.1"/>
    <property type="molecule type" value="Genomic_DNA"/>
</dbReference>
<name>A0A5N6PBH9_9ASTR</name>
<feature type="compositionally biased region" description="Basic and acidic residues" evidence="2">
    <location>
        <begin position="467"/>
        <end position="476"/>
    </location>
</feature>
<evidence type="ECO:0000259" key="3">
    <source>
        <dbReference type="SMART" id="SM00775"/>
    </source>
</evidence>
<dbReference type="OrthoDB" id="4567at2759"/>
<reference evidence="4 5" key="1">
    <citation type="submission" date="2019-05" db="EMBL/GenBank/DDBJ databases">
        <title>Mikania micrantha, genome provides insights into the molecular mechanism of rapid growth.</title>
        <authorList>
            <person name="Liu B."/>
        </authorList>
    </citation>
    <scope>NUCLEOTIDE SEQUENCE [LARGE SCALE GENOMIC DNA]</scope>
    <source>
        <strain evidence="4">NLD-2019</strain>
        <tissue evidence="4">Leaf</tissue>
    </source>
</reference>